<dbReference type="GO" id="GO:0050729">
    <property type="term" value="P:positive regulation of inflammatory response"/>
    <property type="evidence" value="ECO:0007669"/>
    <property type="project" value="TreeGrafter"/>
</dbReference>
<evidence type="ECO:0000256" key="3">
    <source>
        <dbReference type="ARBA" id="ARBA00022737"/>
    </source>
</evidence>
<evidence type="ECO:0000313" key="11">
    <source>
        <dbReference type="Proteomes" id="UP001066276"/>
    </source>
</evidence>
<evidence type="ECO:0000256" key="4">
    <source>
        <dbReference type="ARBA" id="ARBA00022741"/>
    </source>
</evidence>
<keyword evidence="4" id="KW-0547">Nucleotide-binding</keyword>
<dbReference type="Proteomes" id="UP001066276">
    <property type="component" value="Chromosome 10"/>
</dbReference>
<evidence type="ECO:0000256" key="5">
    <source>
        <dbReference type="ARBA" id="ARBA00022840"/>
    </source>
</evidence>
<feature type="domain" description="NACHT" evidence="9">
    <location>
        <begin position="100"/>
        <end position="233"/>
    </location>
</feature>
<dbReference type="PANTHER" id="PTHR45690:SF19">
    <property type="entry name" value="NACHT, LRR AND PYD DOMAINS-CONTAINING PROTEIN 3"/>
    <property type="match status" value="1"/>
</dbReference>
<keyword evidence="3" id="KW-0677">Repeat</keyword>
<evidence type="ECO:0000256" key="7">
    <source>
        <dbReference type="ARBA" id="ARBA00023198"/>
    </source>
</evidence>
<keyword evidence="6" id="KW-0832">Ubl conjugation</keyword>
<dbReference type="GO" id="GO:0005737">
    <property type="term" value="C:cytoplasm"/>
    <property type="evidence" value="ECO:0007669"/>
    <property type="project" value="TreeGrafter"/>
</dbReference>
<evidence type="ECO:0000256" key="2">
    <source>
        <dbReference type="ARBA" id="ARBA00022490"/>
    </source>
</evidence>
<name>A0AAV7MG62_PLEWA</name>
<reference evidence="10" key="1">
    <citation type="journal article" date="2022" name="bioRxiv">
        <title>Sequencing and chromosome-scale assembly of the giantPleurodeles waltlgenome.</title>
        <authorList>
            <person name="Brown T."/>
            <person name="Elewa A."/>
            <person name="Iarovenko S."/>
            <person name="Subramanian E."/>
            <person name="Araus A.J."/>
            <person name="Petzold A."/>
            <person name="Susuki M."/>
            <person name="Suzuki K.-i.T."/>
            <person name="Hayashi T."/>
            <person name="Toyoda A."/>
            <person name="Oliveira C."/>
            <person name="Osipova E."/>
            <person name="Leigh N.D."/>
            <person name="Simon A."/>
            <person name="Yun M.H."/>
        </authorList>
    </citation>
    <scope>NUCLEOTIDE SEQUENCE</scope>
    <source>
        <strain evidence="10">20211129_DDA</strain>
        <tissue evidence="10">Liver</tissue>
    </source>
</reference>
<dbReference type="InterPro" id="IPR032675">
    <property type="entry name" value="LRR_dom_sf"/>
</dbReference>
<evidence type="ECO:0000313" key="10">
    <source>
        <dbReference type="EMBL" id="KAJ1102537.1"/>
    </source>
</evidence>
<dbReference type="PROSITE" id="PS50837">
    <property type="entry name" value="NACHT"/>
    <property type="match status" value="1"/>
</dbReference>
<sequence length="798" mass="89759">MEPHPEDPPSSKVYKAAVRERHLMVDAYGSSAGHAQQGLHELFVDLVMVQQWPADEAELESYLRTRGSHHQEKLKRPHGQGESISIQGFFEAKQDGQVPKTVLLEGIPGIGKTFIMQKVITEWASNQMYNQIFQFVFYVKGQDVTSCQQDISLTDVLFSGFKETSQTLKEAVLAQPEKVLLILDGLDSIDMSDRQTSQDVTFDSKLTPRFLLRKVLERKVLPEASLLIATRPGTLNCIDAIDRHVTILGLSQEGQRQYFSKFFRSERLATEAMDCLQRDQDLITMCFIPLICHLSCRSLLLVSDSLQRQETTTEILISFYMYLLGSTALDSDHFRRLTGLALHGIKQRKVIFDDQDLRSHDVHVTTPTSCFLNKIPSTGLQSGARYSFGHIALQELLAAVYCVISHGVEDPMQLLEDLLSSKERRTDLMNYGFDLFMHNIPIEPLLAKIPDESHLMPMVRFIFGFVNGKSAAMLGLTPSPELQKKMLDWSHKALAKKISDDELTLLLYGCLYEIQDDSFVRRALEKKDWFYIHSCKSRPVDYTVVSYCLPRCEDMTSLCLSNCYLGIQGLKNLLLVLPAYSRKLKSIDLHEDTFGSEGIKLLSPLLRTLDLTELSLGMNKLTDDCMADLSPALQELKNLKILDLQNNCFQGGCVPGLLGILQRCLGLERLVLATNQLGDAGVKLLSEGLKHHGSNLQVLWLSSNGLTDACAQDLSIALQANPSLSVDLSRNSFTDQSIPSFLPVIKNMWSDFAESNNFSPHGRELLTSAKRKVHEQERSRTMSSKLVTFIKRLKGPPH</sequence>
<dbReference type="InterPro" id="IPR007111">
    <property type="entry name" value="NACHT_NTPase"/>
</dbReference>
<keyword evidence="8" id="KW-1271">Inflammasome</keyword>
<evidence type="ECO:0000256" key="8">
    <source>
        <dbReference type="ARBA" id="ARBA00023233"/>
    </source>
</evidence>
<keyword evidence="11" id="KW-1185">Reference proteome</keyword>
<evidence type="ECO:0000256" key="6">
    <source>
        <dbReference type="ARBA" id="ARBA00022843"/>
    </source>
</evidence>
<dbReference type="AlphaFoldDB" id="A0AAV7MG62"/>
<dbReference type="InterPro" id="IPR050637">
    <property type="entry name" value="NLRP_innate_immun_reg"/>
</dbReference>
<keyword evidence="2" id="KW-0963">Cytoplasm</keyword>
<proteinExistence type="predicted"/>
<evidence type="ECO:0000256" key="1">
    <source>
        <dbReference type="ARBA" id="ARBA00004110"/>
    </source>
</evidence>
<dbReference type="SUPFAM" id="SSF52047">
    <property type="entry name" value="RNI-like"/>
    <property type="match status" value="1"/>
</dbReference>
<keyword evidence="5" id="KW-0067">ATP-binding</keyword>
<keyword evidence="7" id="KW-0395">Inflammatory response</keyword>
<dbReference type="InterPro" id="IPR041267">
    <property type="entry name" value="NLRP_HD2"/>
</dbReference>
<dbReference type="InterPro" id="IPR027417">
    <property type="entry name" value="P-loop_NTPase"/>
</dbReference>
<dbReference type="Gene3D" id="3.40.50.300">
    <property type="entry name" value="P-loop containing nucleotide triphosphate hydrolases"/>
    <property type="match status" value="1"/>
</dbReference>
<protein>
    <recommendedName>
        <fullName evidence="9">NACHT domain-containing protein</fullName>
    </recommendedName>
</protein>
<accession>A0AAV7MG62</accession>
<dbReference type="InterPro" id="IPR041075">
    <property type="entry name" value="NOD1/2_WH"/>
</dbReference>
<dbReference type="SMART" id="SM00368">
    <property type="entry name" value="LRR_RI"/>
    <property type="match status" value="5"/>
</dbReference>
<dbReference type="Gene3D" id="3.80.10.10">
    <property type="entry name" value="Ribonuclease Inhibitor"/>
    <property type="match status" value="1"/>
</dbReference>
<dbReference type="PRINTS" id="PR00364">
    <property type="entry name" value="DISEASERSIST"/>
</dbReference>
<dbReference type="Pfam" id="PF17779">
    <property type="entry name" value="WHD_NOD2"/>
    <property type="match status" value="1"/>
</dbReference>
<dbReference type="GO" id="GO:0005524">
    <property type="term" value="F:ATP binding"/>
    <property type="evidence" value="ECO:0007669"/>
    <property type="project" value="UniProtKB-KW"/>
</dbReference>
<comment type="caution">
    <text evidence="10">The sequence shown here is derived from an EMBL/GenBank/DDBJ whole genome shotgun (WGS) entry which is preliminary data.</text>
</comment>
<organism evidence="10 11">
    <name type="scientific">Pleurodeles waltl</name>
    <name type="common">Iberian ribbed newt</name>
    <dbReference type="NCBI Taxonomy" id="8319"/>
    <lineage>
        <taxon>Eukaryota</taxon>
        <taxon>Metazoa</taxon>
        <taxon>Chordata</taxon>
        <taxon>Craniata</taxon>
        <taxon>Vertebrata</taxon>
        <taxon>Euteleostomi</taxon>
        <taxon>Amphibia</taxon>
        <taxon>Batrachia</taxon>
        <taxon>Caudata</taxon>
        <taxon>Salamandroidea</taxon>
        <taxon>Salamandridae</taxon>
        <taxon>Pleurodelinae</taxon>
        <taxon>Pleurodeles</taxon>
    </lineage>
</organism>
<dbReference type="EMBL" id="JANPWB010000014">
    <property type="protein sequence ID" value="KAJ1102537.1"/>
    <property type="molecule type" value="Genomic_DNA"/>
</dbReference>
<dbReference type="SUPFAM" id="SSF52540">
    <property type="entry name" value="P-loop containing nucleoside triphosphate hydrolases"/>
    <property type="match status" value="1"/>
</dbReference>
<comment type="subcellular location">
    <subcellularLocation>
        <location evidence="1">Inflammasome</location>
    </subcellularLocation>
</comment>
<evidence type="ECO:0000259" key="9">
    <source>
        <dbReference type="PROSITE" id="PS50837"/>
    </source>
</evidence>
<dbReference type="Pfam" id="PF17776">
    <property type="entry name" value="NLRC4_HD2"/>
    <property type="match status" value="1"/>
</dbReference>
<dbReference type="Pfam" id="PF05729">
    <property type="entry name" value="NACHT"/>
    <property type="match status" value="1"/>
</dbReference>
<dbReference type="PANTHER" id="PTHR45690">
    <property type="entry name" value="NACHT, LRR AND PYD DOMAINS-CONTAINING PROTEIN 12"/>
    <property type="match status" value="1"/>
</dbReference>
<gene>
    <name evidence="10" type="ORF">NDU88_007582</name>
</gene>